<dbReference type="EMBL" id="FMWO01000035">
    <property type="protein sequence ID" value="SCZ84880.1"/>
    <property type="molecule type" value="Genomic_DNA"/>
</dbReference>
<evidence type="ECO:0000313" key="3">
    <source>
        <dbReference type="Proteomes" id="UP000198729"/>
    </source>
</evidence>
<dbReference type="AlphaFoldDB" id="A0A1G5SDF8"/>
<sequence length="92" mass="10007">MREQSTISIGKSRAGITTTIHLAVRSYGLPIESEITAGDVNDCSAALDLITRLPDAEAMVADKGYDSDCIREQITKKRAMPVIPGKAQFIER</sequence>
<evidence type="ECO:0000259" key="1">
    <source>
        <dbReference type="Pfam" id="PF01609"/>
    </source>
</evidence>
<keyword evidence="3" id="KW-1185">Reference proteome</keyword>
<organism evidence="2 3">
    <name type="scientific">Nitrosomonas mobilis</name>
    <dbReference type="NCBI Taxonomy" id="51642"/>
    <lineage>
        <taxon>Bacteria</taxon>
        <taxon>Pseudomonadati</taxon>
        <taxon>Pseudomonadota</taxon>
        <taxon>Betaproteobacteria</taxon>
        <taxon>Nitrosomonadales</taxon>
        <taxon>Nitrosomonadaceae</taxon>
        <taxon>Nitrosomonas</taxon>
    </lineage>
</organism>
<protein>
    <submittedName>
        <fullName evidence="2">Transposase</fullName>
    </submittedName>
</protein>
<gene>
    <name evidence="2" type="ORF">NSMM_290021</name>
</gene>
<dbReference type="Pfam" id="PF01609">
    <property type="entry name" value="DDE_Tnp_1"/>
    <property type="match status" value="1"/>
</dbReference>
<dbReference type="InterPro" id="IPR002559">
    <property type="entry name" value="Transposase_11"/>
</dbReference>
<dbReference type="GO" id="GO:0003677">
    <property type="term" value="F:DNA binding"/>
    <property type="evidence" value="ECO:0007669"/>
    <property type="project" value="InterPro"/>
</dbReference>
<accession>A0A1G5SDF8</accession>
<dbReference type="GO" id="GO:0006313">
    <property type="term" value="P:DNA transposition"/>
    <property type="evidence" value="ECO:0007669"/>
    <property type="project" value="InterPro"/>
</dbReference>
<reference evidence="2 3" key="1">
    <citation type="submission" date="2016-10" db="EMBL/GenBank/DDBJ databases">
        <authorList>
            <person name="de Groot N.N."/>
        </authorList>
    </citation>
    <scope>NUCLEOTIDE SEQUENCE [LARGE SCALE GENOMIC DNA]</scope>
    <source>
        <strain evidence="2">1</strain>
    </source>
</reference>
<dbReference type="GO" id="GO:0004803">
    <property type="term" value="F:transposase activity"/>
    <property type="evidence" value="ECO:0007669"/>
    <property type="project" value="InterPro"/>
</dbReference>
<dbReference type="STRING" id="51642.NSMM_290021"/>
<evidence type="ECO:0000313" key="2">
    <source>
        <dbReference type="EMBL" id="SCZ84880.1"/>
    </source>
</evidence>
<feature type="domain" description="Transposase IS4-like" evidence="1">
    <location>
        <begin position="10"/>
        <end position="87"/>
    </location>
</feature>
<dbReference type="Proteomes" id="UP000198729">
    <property type="component" value="Unassembled WGS sequence"/>
</dbReference>
<proteinExistence type="predicted"/>
<name>A0A1G5SDF8_9PROT</name>